<reference evidence="1 2" key="1">
    <citation type="journal article" date="2019" name="G3 (Bethesda)">
        <title>Sequencing of a Wild Apple (Malus baccata) Genome Unravels the Differences Between Cultivated and Wild Apple Species Regarding Disease Resistance and Cold Tolerance.</title>
        <authorList>
            <person name="Chen X."/>
        </authorList>
    </citation>
    <scope>NUCLEOTIDE SEQUENCE [LARGE SCALE GENOMIC DNA]</scope>
    <source>
        <strain evidence="2">cv. Shandingzi</strain>
        <tissue evidence="1">Leaves</tissue>
    </source>
</reference>
<comment type="caution">
    <text evidence="1">The sequence shown here is derived from an EMBL/GenBank/DDBJ whole genome shotgun (WGS) entry which is preliminary data.</text>
</comment>
<proteinExistence type="predicted"/>
<protein>
    <submittedName>
        <fullName evidence="1">Uncharacterized protein</fullName>
    </submittedName>
</protein>
<dbReference type="EMBL" id="VIEB01000160">
    <property type="protein sequence ID" value="TQE03184.1"/>
    <property type="molecule type" value="Genomic_DNA"/>
</dbReference>
<keyword evidence="2" id="KW-1185">Reference proteome</keyword>
<evidence type="ECO:0000313" key="1">
    <source>
        <dbReference type="EMBL" id="TQE03184.1"/>
    </source>
</evidence>
<evidence type="ECO:0000313" key="2">
    <source>
        <dbReference type="Proteomes" id="UP000315295"/>
    </source>
</evidence>
<organism evidence="1 2">
    <name type="scientific">Malus baccata</name>
    <name type="common">Siberian crab apple</name>
    <name type="synonym">Pyrus baccata</name>
    <dbReference type="NCBI Taxonomy" id="106549"/>
    <lineage>
        <taxon>Eukaryota</taxon>
        <taxon>Viridiplantae</taxon>
        <taxon>Streptophyta</taxon>
        <taxon>Embryophyta</taxon>
        <taxon>Tracheophyta</taxon>
        <taxon>Spermatophyta</taxon>
        <taxon>Magnoliopsida</taxon>
        <taxon>eudicotyledons</taxon>
        <taxon>Gunneridae</taxon>
        <taxon>Pentapetalae</taxon>
        <taxon>rosids</taxon>
        <taxon>fabids</taxon>
        <taxon>Rosales</taxon>
        <taxon>Rosaceae</taxon>
        <taxon>Amygdaloideae</taxon>
        <taxon>Maleae</taxon>
        <taxon>Malus</taxon>
    </lineage>
</organism>
<dbReference type="Proteomes" id="UP000315295">
    <property type="component" value="Unassembled WGS sequence"/>
</dbReference>
<sequence length="79" mass="8761">MVSDASKKKVAATKRGGKAATIALENGAYKLTNGVKSMHISDRNYTGLLCSYPLSSKKLGIGKIKVWKVICRKDEEWWM</sequence>
<name>A0A540MWK9_MALBA</name>
<accession>A0A540MWK9</accession>
<dbReference type="AlphaFoldDB" id="A0A540MWK9"/>
<dbReference type="STRING" id="106549.A0A540MWK9"/>
<gene>
    <name evidence="1" type="ORF">C1H46_011187</name>
</gene>